<dbReference type="Gramene" id="TKW15823">
    <property type="protein sequence ID" value="TKW15823"/>
    <property type="gene ID" value="SEVIR_5G214200v2"/>
</dbReference>
<feature type="region of interest" description="Disordered" evidence="2">
    <location>
        <begin position="1"/>
        <end position="33"/>
    </location>
</feature>
<reference evidence="4" key="1">
    <citation type="submission" date="2019-03" db="EMBL/GenBank/DDBJ databases">
        <title>WGS assembly of Setaria viridis.</title>
        <authorList>
            <person name="Huang P."/>
            <person name="Jenkins J."/>
            <person name="Grimwood J."/>
            <person name="Barry K."/>
            <person name="Healey A."/>
            <person name="Mamidi S."/>
            <person name="Sreedasyam A."/>
            <person name="Shu S."/>
            <person name="Feldman M."/>
            <person name="Wu J."/>
            <person name="Yu Y."/>
            <person name="Chen C."/>
            <person name="Johnson J."/>
            <person name="Rokhsar D."/>
            <person name="Baxter I."/>
            <person name="Schmutz J."/>
            <person name="Brutnell T."/>
            <person name="Kellogg E."/>
        </authorList>
    </citation>
    <scope>NUCLEOTIDE SEQUENCE [LARGE SCALE GENOMIC DNA]</scope>
</reference>
<dbReference type="Pfam" id="PF14303">
    <property type="entry name" value="NAM-associated"/>
    <property type="match status" value="1"/>
</dbReference>
<evidence type="ECO:0000259" key="3">
    <source>
        <dbReference type="Pfam" id="PF14303"/>
    </source>
</evidence>
<evidence type="ECO:0000313" key="4">
    <source>
        <dbReference type="EMBL" id="TKW15823.1"/>
    </source>
</evidence>
<dbReference type="OMA" id="KAQYVET"/>
<dbReference type="AlphaFoldDB" id="A0A4U6UN76"/>
<dbReference type="EMBL" id="CM016556">
    <property type="protein sequence ID" value="TKW15823.1"/>
    <property type="molecule type" value="Genomic_DNA"/>
</dbReference>
<organism evidence="4 5">
    <name type="scientific">Setaria viridis</name>
    <name type="common">Green bristlegrass</name>
    <name type="synonym">Setaria italica subsp. viridis</name>
    <dbReference type="NCBI Taxonomy" id="4556"/>
    <lineage>
        <taxon>Eukaryota</taxon>
        <taxon>Viridiplantae</taxon>
        <taxon>Streptophyta</taxon>
        <taxon>Embryophyta</taxon>
        <taxon>Tracheophyta</taxon>
        <taxon>Spermatophyta</taxon>
        <taxon>Magnoliopsida</taxon>
        <taxon>Liliopsida</taxon>
        <taxon>Poales</taxon>
        <taxon>Poaceae</taxon>
        <taxon>PACMAD clade</taxon>
        <taxon>Panicoideae</taxon>
        <taxon>Panicodae</taxon>
        <taxon>Paniceae</taxon>
        <taxon>Cenchrinae</taxon>
        <taxon>Setaria</taxon>
    </lineage>
</organism>
<dbReference type="Proteomes" id="UP000298652">
    <property type="component" value="Chromosome 5"/>
</dbReference>
<proteinExistence type="predicted"/>
<protein>
    <recommendedName>
        <fullName evidence="3">No apical meristem-associated C-terminal domain-containing protein</fullName>
    </recommendedName>
</protein>
<accession>A0A4U6UN76</accession>
<gene>
    <name evidence="4" type="ORF">SEVIR_5G214200v2</name>
</gene>
<sequence>MGSPMGSFLDLVSDRNLESDSEESQSGSTQVEEDLALLDVMVSAARKSGAKNFNHKRQKTSATASPGSSTPGSDESRADDEEEGLVAKAQYVETLENMWAKKREFETFKEDRKKERHDQIMELENRKIELKEKDLELRQRIQDSAVMSMDISGMSERQQKYLLSLQDEIFARRFGAGSG</sequence>
<evidence type="ECO:0000256" key="1">
    <source>
        <dbReference type="SAM" id="Coils"/>
    </source>
</evidence>
<keyword evidence="5" id="KW-1185">Reference proteome</keyword>
<feature type="domain" description="No apical meristem-associated C-terminal" evidence="3">
    <location>
        <begin position="20"/>
        <end position="169"/>
    </location>
</feature>
<name>A0A4U6UN76_SETVI</name>
<feature type="compositionally biased region" description="Low complexity" evidence="2">
    <location>
        <begin position="60"/>
        <end position="73"/>
    </location>
</feature>
<dbReference type="InterPro" id="IPR029466">
    <property type="entry name" value="NAM-associated_C"/>
</dbReference>
<feature type="coiled-coil region" evidence="1">
    <location>
        <begin position="113"/>
        <end position="140"/>
    </location>
</feature>
<keyword evidence="1" id="KW-0175">Coiled coil</keyword>
<feature type="region of interest" description="Disordered" evidence="2">
    <location>
        <begin position="48"/>
        <end position="85"/>
    </location>
</feature>
<evidence type="ECO:0000256" key="2">
    <source>
        <dbReference type="SAM" id="MobiDB-lite"/>
    </source>
</evidence>
<evidence type="ECO:0000313" key="5">
    <source>
        <dbReference type="Proteomes" id="UP000298652"/>
    </source>
</evidence>